<dbReference type="SUPFAM" id="SSF56935">
    <property type="entry name" value="Porins"/>
    <property type="match status" value="1"/>
</dbReference>
<keyword evidence="2 11" id="KW-0813">Transport</keyword>
<feature type="domain" description="Secretin/TonB short N-terminal" evidence="14">
    <location>
        <begin position="81"/>
        <end position="132"/>
    </location>
</feature>
<keyword evidence="6" id="KW-0408">Iron</keyword>
<evidence type="ECO:0000256" key="5">
    <source>
        <dbReference type="ARBA" id="ARBA00022692"/>
    </source>
</evidence>
<dbReference type="AlphaFoldDB" id="A0AA91DNV7"/>
<dbReference type="Pfam" id="PF07715">
    <property type="entry name" value="Plug"/>
    <property type="match status" value="1"/>
</dbReference>
<dbReference type="Proteomes" id="UP000077852">
    <property type="component" value="Unassembled WGS sequence"/>
</dbReference>
<keyword evidence="7" id="KW-0406">Ion transport</keyword>
<evidence type="ECO:0000256" key="12">
    <source>
        <dbReference type="RuleBase" id="RU003357"/>
    </source>
</evidence>
<dbReference type="GO" id="GO:0009279">
    <property type="term" value="C:cell outer membrane"/>
    <property type="evidence" value="ECO:0007669"/>
    <property type="project" value="UniProtKB-SubCell"/>
</dbReference>
<dbReference type="Pfam" id="PF00593">
    <property type="entry name" value="TonB_dep_Rec_b-barrel"/>
    <property type="match status" value="1"/>
</dbReference>
<dbReference type="PANTHER" id="PTHR32552">
    <property type="entry name" value="FERRICHROME IRON RECEPTOR-RELATED"/>
    <property type="match status" value="1"/>
</dbReference>
<accession>A0AA91DNV7</accession>
<evidence type="ECO:0000256" key="7">
    <source>
        <dbReference type="ARBA" id="ARBA00023065"/>
    </source>
</evidence>
<evidence type="ECO:0000256" key="3">
    <source>
        <dbReference type="ARBA" id="ARBA00022452"/>
    </source>
</evidence>
<dbReference type="InterPro" id="IPR012910">
    <property type="entry name" value="Plug_dom"/>
</dbReference>
<evidence type="ECO:0000259" key="14">
    <source>
        <dbReference type="SMART" id="SM00965"/>
    </source>
</evidence>
<dbReference type="RefSeq" id="WP_081267871.1">
    <property type="nucleotide sequence ID" value="NZ_LVHG01000040.1"/>
</dbReference>
<proteinExistence type="inferred from homology"/>
<dbReference type="InterPro" id="IPR039426">
    <property type="entry name" value="TonB-dep_rcpt-like"/>
</dbReference>
<organism evidence="15 16">
    <name type="scientific">Variovorax paradoxus</name>
    <dbReference type="NCBI Taxonomy" id="34073"/>
    <lineage>
        <taxon>Bacteria</taxon>
        <taxon>Pseudomonadati</taxon>
        <taxon>Pseudomonadota</taxon>
        <taxon>Betaproteobacteria</taxon>
        <taxon>Burkholderiales</taxon>
        <taxon>Comamonadaceae</taxon>
        <taxon>Variovorax</taxon>
    </lineage>
</organism>
<keyword evidence="4" id="KW-0410">Iron transport</keyword>
<evidence type="ECO:0000256" key="6">
    <source>
        <dbReference type="ARBA" id="ARBA00023004"/>
    </source>
</evidence>
<evidence type="ECO:0000256" key="8">
    <source>
        <dbReference type="ARBA" id="ARBA00023077"/>
    </source>
</evidence>
<gene>
    <name evidence="15" type="ORF">A3K87_01065</name>
</gene>
<feature type="compositionally biased region" description="Basic residues" evidence="13">
    <location>
        <begin position="12"/>
        <end position="22"/>
    </location>
</feature>
<protein>
    <recommendedName>
        <fullName evidence="14">Secretin/TonB short N-terminal domain-containing protein</fullName>
    </recommendedName>
</protein>
<dbReference type="SMART" id="SM00965">
    <property type="entry name" value="STN"/>
    <property type="match status" value="1"/>
</dbReference>
<dbReference type="PROSITE" id="PS52016">
    <property type="entry name" value="TONB_DEPENDENT_REC_3"/>
    <property type="match status" value="1"/>
</dbReference>
<dbReference type="CDD" id="cd01347">
    <property type="entry name" value="ligand_gated_channel"/>
    <property type="match status" value="1"/>
</dbReference>
<evidence type="ECO:0000256" key="2">
    <source>
        <dbReference type="ARBA" id="ARBA00022448"/>
    </source>
</evidence>
<keyword evidence="3 11" id="KW-1134">Transmembrane beta strand</keyword>
<evidence type="ECO:0000256" key="9">
    <source>
        <dbReference type="ARBA" id="ARBA00023136"/>
    </source>
</evidence>
<comment type="caution">
    <text evidence="15">The sequence shown here is derived from an EMBL/GenBank/DDBJ whole genome shotgun (WGS) entry which is preliminary data.</text>
</comment>
<evidence type="ECO:0000256" key="1">
    <source>
        <dbReference type="ARBA" id="ARBA00004571"/>
    </source>
</evidence>
<feature type="region of interest" description="Disordered" evidence="13">
    <location>
        <begin position="1"/>
        <end position="25"/>
    </location>
</feature>
<keyword evidence="8 12" id="KW-0798">TonB box</keyword>
<comment type="subcellular location">
    <subcellularLocation>
        <location evidence="1 11">Cell outer membrane</location>
        <topology evidence="1 11">Multi-pass membrane protein</topology>
    </subcellularLocation>
</comment>
<dbReference type="PANTHER" id="PTHR32552:SF81">
    <property type="entry name" value="TONB-DEPENDENT OUTER MEMBRANE RECEPTOR"/>
    <property type="match status" value="1"/>
</dbReference>
<dbReference type="InterPro" id="IPR000531">
    <property type="entry name" value="Beta-barrel_TonB"/>
</dbReference>
<dbReference type="Gene3D" id="3.55.50.30">
    <property type="match status" value="1"/>
</dbReference>
<evidence type="ECO:0000256" key="4">
    <source>
        <dbReference type="ARBA" id="ARBA00022496"/>
    </source>
</evidence>
<evidence type="ECO:0000256" key="10">
    <source>
        <dbReference type="ARBA" id="ARBA00023237"/>
    </source>
</evidence>
<dbReference type="Gene3D" id="2.40.170.20">
    <property type="entry name" value="TonB-dependent receptor, beta-barrel domain"/>
    <property type="match status" value="1"/>
</dbReference>
<keyword evidence="9 11" id="KW-0472">Membrane</keyword>
<evidence type="ECO:0000256" key="11">
    <source>
        <dbReference type="PROSITE-ProRule" id="PRU01360"/>
    </source>
</evidence>
<keyword evidence="10 11" id="KW-0998">Cell outer membrane</keyword>
<evidence type="ECO:0000313" key="16">
    <source>
        <dbReference type="Proteomes" id="UP000077852"/>
    </source>
</evidence>
<name>A0AA91DNV7_VARPD</name>
<evidence type="ECO:0000256" key="13">
    <source>
        <dbReference type="SAM" id="MobiDB-lite"/>
    </source>
</evidence>
<dbReference type="EMBL" id="LVHG01000040">
    <property type="protein sequence ID" value="OAK64115.1"/>
    <property type="molecule type" value="Genomic_DNA"/>
</dbReference>
<dbReference type="GO" id="GO:0006826">
    <property type="term" value="P:iron ion transport"/>
    <property type="evidence" value="ECO:0007669"/>
    <property type="project" value="UniProtKB-KW"/>
</dbReference>
<dbReference type="InterPro" id="IPR011662">
    <property type="entry name" value="Secretin/TonB_short_N"/>
</dbReference>
<keyword evidence="5 11" id="KW-0812">Transmembrane</keyword>
<evidence type="ECO:0000313" key="15">
    <source>
        <dbReference type="EMBL" id="OAK64115.1"/>
    </source>
</evidence>
<sequence>MTRIEQAASLPSKKKKQQKKNRPAGLPAAIRHWVIGGTCALMTGLPAMAQAQPQVQAQQVFDVGAGDLKAALDAYIAQGGVQLLYKVDDVKGMVTRGVKGALPPQEALSRILEGTPLLTRRGDDGAIVIYTAAPVVAKPTTDEPQSLDSVTVTATRRREPVREVPMQVNVMKAETLERAGAKNLADYVAEQPGVNMTSSGSVGGILTMRGLTTGPVQGIATVGVYVDDVATGLSSSGALAGFTPLDMGMLDLNHIEVLRGPQGTLYGAGAMSGVLKYVTNQPDTMEFAGSVKFGTSWTQGGGPGFTTGAVLNVPLKEDVAAVRFAAFTDQLGGSYDASGPARGRNIDRGHTDGGRVSVLLTPTRELTVRLTGTVQDVKRQGLGFEDIDRRTLRPWGLDRTRQLSSREPYTNKTQLFGLDVEYDFGWARLNSITSAQDVKITNSVDLTALYAPALAALRLSAASAPLASAVEQHRVSQEFRLTSRSGTTIEWLAGIYLNRERGANDGTLSANLNGGLGSKTFLASTQSSRYREEAFYGDVTWNATPALSFTGGMRLARNNQRYASKQSGTLVGPVDANASGTSSESPTTYLAAAKYTLSETSNVYFRAASGYRPGGPNVLKADTDRRIVQPMYKSDSLWSYELGYKADLLDRKLSLEAALYDIEWRDVQQPTRSGGFVFVTNAGGARVKGGELTLNWKPSKEWRFTANAALIDARLTEDAKGLDAKAGTRLPQTPRFATTLGVTRNFSIAEHPAYFGVSARYTGKRDAGYAGSSTIPSIKMPAYTLVDLQAGIDFQRFSLSAYVRNLTNKRGFLSIDTGLTANPNLVQAALAPSRTVGLAVNVPF</sequence>
<reference evidence="15 16" key="1">
    <citation type="submission" date="2016-03" db="EMBL/GenBank/DDBJ databases">
        <title>Genome sequence of Variovorax paradoxus KB5.</title>
        <authorList>
            <person name="Jeong H."/>
            <person name="Hong C.E."/>
            <person name="Jo S.H."/>
            <person name="Park J.M."/>
        </authorList>
    </citation>
    <scope>NUCLEOTIDE SEQUENCE [LARGE SCALE GENOMIC DNA]</scope>
    <source>
        <strain evidence="15 16">KB5</strain>
    </source>
</reference>
<dbReference type="InterPro" id="IPR036942">
    <property type="entry name" value="Beta-barrel_TonB_sf"/>
</dbReference>
<comment type="similarity">
    <text evidence="11 12">Belongs to the TonB-dependent receptor family.</text>
</comment>